<dbReference type="SUPFAM" id="SSF53383">
    <property type="entry name" value="PLP-dependent transferases"/>
    <property type="match status" value="1"/>
</dbReference>
<dbReference type="PANTHER" id="PTHR30244:SF34">
    <property type="entry name" value="DTDP-4-AMINO-4,6-DIDEOXYGALACTOSE TRANSAMINASE"/>
    <property type="match status" value="1"/>
</dbReference>
<evidence type="ECO:0000256" key="3">
    <source>
        <dbReference type="RuleBase" id="RU004508"/>
    </source>
</evidence>
<dbReference type="InterPro" id="IPR000653">
    <property type="entry name" value="DegT/StrS_aminotransferase"/>
</dbReference>
<accession>A0A2H0WV41</accession>
<feature type="modified residue" description="N6-(pyridoxal phosphate)lysine" evidence="2">
    <location>
        <position position="179"/>
    </location>
</feature>
<keyword evidence="2 3" id="KW-0663">Pyridoxal phosphate</keyword>
<sequence length="399" mass="45355">MISTDFAPNEKMDDAIVSFKTLFQPWKWRRGRELTRAKNRMKSFFPDHEVFFFLSGRSALYNLLQALHLPKGSEVLVQAFTCEAVVLPILALGLKPVYVDVESKTLSMDLDDLKKKLSNKSKVLIVQRTFGMEPIFLKEIQEEAKKNKMFYIEDLAHGFADTNKTSLNGAAVLSFGRTKTLSSVFGGAIITKNKSFMKSLKSLQTSMDLPPIPFIFKILLYKPLSVFIKKTYPFLLGKIIHKISVSIGLITPEISIREKRGEFDPLLNRGLPNACAILLLNQLGKFQKISTKRRESVKEYEEKLGVIFKNLFHTQSAPLLRFPVAVENRDEMVKKVAKKQIFLGVWYNQVIAPKGFNLNKAGYIPGSCKKAEEVCNQILNLPTNVSKKERARVIQLFQQ</sequence>
<dbReference type="GO" id="GO:0000271">
    <property type="term" value="P:polysaccharide biosynthetic process"/>
    <property type="evidence" value="ECO:0007669"/>
    <property type="project" value="TreeGrafter"/>
</dbReference>
<dbReference type="PANTHER" id="PTHR30244">
    <property type="entry name" value="TRANSAMINASE"/>
    <property type="match status" value="1"/>
</dbReference>
<comment type="similarity">
    <text evidence="3">Belongs to the DegT/DnrJ/EryC1 family.</text>
</comment>
<gene>
    <name evidence="4" type="ORF">COT62_01935</name>
</gene>
<proteinExistence type="inferred from homology"/>
<name>A0A2H0WV41_9BACT</name>
<dbReference type="InterPro" id="IPR015422">
    <property type="entry name" value="PyrdxlP-dep_Trfase_small"/>
</dbReference>
<evidence type="ECO:0008006" key="6">
    <source>
        <dbReference type="Google" id="ProtNLM"/>
    </source>
</evidence>
<evidence type="ECO:0000256" key="2">
    <source>
        <dbReference type="PIRSR" id="PIRSR000390-2"/>
    </source>
</evidence>
<organism evidence="4 5">
    <name type="scientific">Candidatus Roizmanbacteria bacterium CG09_land_8_20_14_0_10_41_9</name>
    <dbReference type="NCBI Taxonomy" id="1974850"/>
    <lineage>
        <taxon>Bacteria</taxon>
        <taxon>Candidatus Roizmaniibacteriota</taxon>
    </lineage>
</organism>
<dbReference type="Gene3D" id="3.90.1150.10">
    <property type="entry name" value="Aspartate Aminotransferase, domain 1"/>
    <property type="match status" value="1"/>
</dbReference>
<feature type="active site" description="Proton acceptor" evidence="1">
    <location>
        <position position="179"/>
    </location>
</feature>
<reference evidence="5" key="1">
    <citation type="submission" date="2017-09" db="EMBL/GenBank/DDBJ databases">
        <title>Depth-based differentiation of microbial function through sediment-hosted aquifers and enrichment of novel symbionts in the deep terrestrial subsurface.</title>
        <authorList>
            <person name="Probst A.J."/>
            <person name="Ladd B."/>
            <person name="Jarett J.K."/>
            <person name="Geller-Mcgrath D.E."/>
            <person name="Sieber C.M.K."/>
            <person name="Emerson J.B."/>
            <person name="Anantharaman K."/>
            <person name="Thomas B.C."/>
            <person name="Malmstrom R."/>
            <person name="Stieglmeier M."/>
            <person name="Klingl A."/>
            <person name="Woyke T."/>
            <person name="Ryan C.M."/>
            <person name="Banfield J.F."/>
        </authorList>
    </citation>
    <scope>NUCLEOTIDE SEQUENCE [LARGE SCALE GENOMIC DNA]</scope>
</reference>
<comment type="caution">
    <text evidence="4">The sequence shown here is derived from an EMBL/GenBank/DDBJ whole genome shotgun (WGS) entry which is preliminary data.</text>
</comment>
<dbReference type="GO" id="GO:0008483">
    <property type="term" value="F:transaminase activity"/>
    <property type="evidence" value="ECO:0007669"/>
    <property type="project" value="TreeGrafter"/>
</dbReference>
<dbReference type="EMBL" id="PEZG01000042">
    <property type="protein sequence ID" value="PIS15779.1"/>
    <property type="molecule type" value="Genomic_DNA"/>
</dbReference>
<evidence type="ECO:0000256" key="1">
    <source>
        <dbReference type="PIRSR" id="PIRSR000390-1"/>
    </source>
</evidence>
<dbReference type="AlphaFoldDB" id="A0A2H0WV41"/>
<dbReference type="Gene3D" id="3.40.640.10">
    <property type="entry name" value="Type I PLP-dependent aspartate aminotransferase-like (Major domain)"/>
    <property type="match status" value="1"/>
</dbReference>
<dbReference type="Pfam" id="PF01041">
    <property type="entry name" value="DegT_DnrJ_EryC1"/>
    <property type="match status" value="2"/>
</dbReference>
<dbReference type="PIRSF" id="PIRSF000390">
    <property type="entry name" value="PLP_StrS"/>
    <property type="match status" value="1"/>
</dbReference>
<dbReference type="InterPro" id="IPR015424">
    <property type="entry name" value="PyrdxlP-dep_Trfase"/>
</dbReference>
<dbReference type="Proteomes" id="UP000231198">
    <property type="component" value="Unassembled WGS sequence"/>
</dbReference>
<evidence type="ECO:0000313" key="5">
    <source>
        <dbReference type="Proteomes" id="UP000231198"/>
    </source>
</evidence>
<dbReference type="GO" id="GO:0030170">
    <property type="term" value="F:pyridoxal phosphate binding"/>
    <property type="evidence" value="ECO:0007669"/>
    <property type="project" value="TreeGrafter"/>
</dbReference>
<protein>
    <recommendedName>
        <fullName evidence="6">DegT/DnrJ/EryC1/StrS aminotransferase family protein</fullName>
    </recommendedName>
</protein>
<evidence type="ECO:0000313" key="4">
    <source>
        <dbReference type="EMBL" id="PIS15779.1"/>
    </source>
</evidence>
<dbReference type="InterPro" id="IPR015421">
    <property type="entry name" value="PyrdxlP-dep_Trfase_major"/>
</dbReference>